<gene>
    <name evidence="1" type="ORF">HK100_000854</name>
</gene>
<comment type="caution">
    <text evidence="1">The sequence shown here is derived from an EMBL/GenBank/DDBJ whole genome shotgun (WGS) entry which is preliminary data.</text>
</comment>
<dbReference type="Proteomes" id="UP001211907">
    <property type="component" value="Unassembled WGS sequence"/>
</dbReference>
<accession>A0AAD5SXZ6</accession>
<evidence type="ECO:0000313" key="2">
    <source>
        <dbReference type="Proteomes" id="UP001211907"/>
    </source>
</evidence>
<keyword evidence="2" id="KW-1185">Reference proteome</keyword>
<evidence type="ECO:0000313" key="1">
    <source>
        <dbReference type="EMBL" id="KAJ3117293.1"/>
    </source>
</evidence>
<protein>
    <submittedName>
        <fullName evidence="1">Uncharacterized protein</fullName>
    </submittedName>
</protein>
<name>A0AAD5SXZ6_9FUNG</name>
<organism evidence="1 2">
    <name type="scientific">Physocladia obscura</name>
    <dbReference type="NCBI Taxonomy" id="109957"/>
    <lineage>
        <taxon>Eukaryota</taxon>
        <taxon>Fungi</taxon>
        <taxon>Fungi incertae sedis</taxon>
        <taxon>Chytridiomycota</taxon>
        <taxon>Chytridiomycota incertae sedis</taxon>
        <taxon>Chytridiomycetes</taxon>
        <taxon>Chytridiales</taxon>
        <taxon>Chytriomycetaceae</taxon>
        <taxon>Physocladia</taxon>
    </lineage>
</organism>
<dbReference type="AlphaFoldDB" id="A0AAD5SXZ6"/>
<reference evidence="1" key="1">
    <citation type="submission" date="2020-05" db="EMBL/GenBank/DDBJ databases">
        <title>Phylogenomic resolution of chytrid fungi.</title>
        <authorList>
            <person name="Stajich J.E."/>
            <person name="Amses K."/>
            <person name="Simmons R."/>
            <person name="Seto K."/>
            <person name="Myers J."/>
            <person name="Bonds A."/>
            <person name="Quandt C.A."/>
            <person name="Barry K."/>
            <person name="Liu P."/>
            <person name="Grigoriev I."/>
            <person name="Longcore J.E."/>
            <person name="James T.Y."/>
        </authorList>
    </citation>
    <scope>NUCLEOTIDE SEQUENCE</scope>
    <source>
        <strain evidence="1">JEL0513</strain>
    </source>
</reference>
<dbReference type="EMBL" id="JADGJH010001175">
    <property type="protein sequence ID" value="KAJ3117293.1"/>
    <property type="molecule type" value="Genomic_DNA"/>
</dbReference>
<sequence length="179" mass="19042">MSLLTTCSGITFNVNYAAADCDATTIISVDWPFVCGACLATVNSTATNCQNSGNGLSTASFCTTQVDPLTELSASILKDKRFSLVTVYPNAQNCSAALNASSAAAYIPDVCYTVPTYQSGGILVGQSKMVQFFNETIDLFYFNTTDCSGPQNLRGAIDANGTCYHFEGQYETASIYPQT</sequence>
<proteinExistence type="predicted"/>